<dbReference type="AlphaFoldDB" id="A0A382JDA0"/>
<dbReference type="GO" id="GO:0016209">
    <property type="term" value="F:antioxidant activity"/>
    <property type="evidence" value="ECO:0007669"/>
    <property type="project" value="InterPro"/>
</dbReference>
<name>A0A382JDA0_9ZZZZ</name>
<sequence length="108" mass="12415">LPQLVQLLQGNYNKISNLKAEIVAISHESVAENKRIHQQHKLKYFSLSDPTAKTIQNYNVLDFGRFSKVSFFLIDKQGIIRWRSTHSSVNPDDLPKIDDLLKAIRLAQ</sequence>
<reference evidence="2" key="1">
    <citation type="submission" date="2018-05" db="EMBL/GenBank/DDBJ databases">
        <authorList>
            <person name="Lanie J.A."/>
            <person name="Ng W.-L."/>
            <person name="Kazmierczak K.M."/>
            <person name="Andrzejewski T.M."/>
            <person name="Davidsen T.M."/>
            <person name="Wayne K.J."/>
            <person name="Tettelin H."/>
            <person name="Glass J.I."/>
            <person name="Rusch D."/>
            <person name="Podicherti R."/>
            <person name="Tsui H.-C.T."/>
            <person name="Winkler M.E."/>
        </authorList>
    </citation>
    <scope>NUCLEOTIDE SEQUENCE</scope>
</reference>
<evidence type="ECO:0000259" key="1">
    <source>
        <dbReference type="Pfam" id="PF00578"/>
    </source>
</evidence>
<accession>A0A382JDA0</accession>
<feature type="domain" description="Alkyl hydroperoxide reductase subunit C/ Thiol specific antioxidant" evidence="1">
    <location>
        <begin position="8"/>
        <end position="82"/>
    </location>
</feature>
<dbReference type="Gene3D" id="3.40.30.10">
    <property type="entry name" value="Glutaredoxin"/>
    <property type="match status" value="1"/>
</dbReference>
<dbReference type="EMBL" id="UINC01073461">
    <property type="protein sequence ID" value="SVC09866.1"/>
    <property type="molecule type" value="Genomic_DNA"/>
</dbReference>
<dbReference type="InterPro" id="IPR000866">
    <property type="entry name" value="AhpC/TSA"/>
</dbReference>
<proteinExistence type="predicted"/>
<dbReference type="GO" id="GO:0016491">
    <property type="term" value="F:oxidoreductase activity"/>
    <property type="evidence" value="ECO:0007669"/>
    <property type="project" value="InterPro"/>
</dbReference>
<dbReference type="SUPFAM" id="SSF52833">
    <property type="entry name" value="Thioredoxin-like"/>
    <property type="match status" value="1"/>
</dbReference>
<gene>
    <name evidence="2" type="ORF">METZ01_LOCUS262720</name>
</gene>
<evidence type="ECO:0000313" key="2">
    <source>
        <dbReference type="EMBL" id="SVC09866.1"/>
    </source>
</evidence>
<organism evidence="2">
    <name type="scientific">marine metagenome</name>
    <dbReference type="NCBI Taxonomy" id="408172"/>
    <lineage>
        <taxon>unclassified sequences</taxon>
        <taxon>metagenomes</taxon>
        <taxon>ecological metagenomes</taxon>
    </lineage>
</organism>
<protein>
    <recommendedName>
        <fullName evidence="1">Alkyl hydroperoxide reductase subunit C/ Thiol specific antioxidant domain-containing protein</fullName>
    </recommendedName>
</protein>
<feature type="non-terminal residue" evidence="2">
    <location>
        <position position="1"/>
    </location>
</feature>
<dbReference type="Pfam" id="PF00578">
    <property type="entry name" value="AhpC-TSA"/>
    <property type="match status" value="1"/>
</dbReference>
<dbReference type="InterPro" id="IPR036249">
    <property type="entry name" value="Thioredoxin-like_sf"/>
</dbReference>